<dbReference type="Gene3D" id="3.30.420.40">
    <property type="match status" value="2"/>
</dbReference>
<dbReference type="InterPro" id="IPR043129">
    <property type="entry name" value="ATPase_NBD"/>
</dbReference>
<dbReference type="Proteomes" id="UP001285616">
    <property type="component" value="Unassembled WGS sequence"/>
</dbReference>
<protein>
    <submittedName>
        <fullName evidence="7 8">Carbohydrate kinase</fullName>
    </submittedName>
</protein>
<evidence type="ECO:0000313" key="7">
    <source>
        <dbReference type="EMBL" id="HAH4524063.1"/>
    </source>
</evidence>
<reference evidence="6" key="4">
    <citation type="submission" date="2024-02" db="EMBL/GenBank/DDBJ databases">
        <authorList>
            <consortium name="Clinical and Environmental Microbiology Branch: Whole genome sequencing antimicrobial resistance pathogens in the healthcare setting"/>
        </authorList>
    </citation>
    <scope>NUCLEOTIDE SEQUENCE</scope>
    <source>
        <strain evidence="6">1924188</strain>
    </source>
</reference>
<reference evidence="7" key="1">
    <citation type="journal article" date="2018" name="Genome Biol.">
        <title>SKESA: strategic k-mer extension for scrupulous assemblies.</title>
        <authorList>
            <person name="Souvorov A."/>
            <person name="Agarwala R."/>
            <person name="Lipman D.J."/>
        </authorList>
    </citation>
    <scope>NUCLEOTIDE SEQUENCE [LARGE SCALE GENOMIC DNA]</scope>
    <source>
        <strain evidence="7">EC00763</strain>
    </source>
</reference>
<dbReference type="InterPro" id="IPR000577">
    <property type="entry name" value="Carb_kinase_FGGY"/>
</dbReference>
<dbReference type="GO" id="GO:0016301">
    <property type="term" value="F:kinase activity"/>
    <property type="evidence" value="ECO:0007669"/>
    <property type="project" value="UniProtKB-KW"/>
</dbReference>
<dbReference type="EMBL" id="CP107128">
    <property type="protein sequence ID" value="WLM95514.1"/>
    <property type="molecule type" value="Genomic_DNA"/>
</dbReference>
<comment type="similarity">
    <text evidence="1">Belongs to the FGGY kinase family.</text>
</comment>
<dbReference type="GO" id="GO:0005975">
    <property type="term" value="P:carbohydrate metabolic process"/>
    <property type="evidence" value="ECO:0007669"/>
    <property type="project" value="InterPro"/>
</dbReference>
<dbReference type="InterPro" id="IPR050406">
    <property type="entry name" value="FGGY_Carb_Kinase"/>
</dbReference>
<dbReference type="PIRSF" id="PIRSF000538">
    <property type="entry name" value="GlpK"/>
    <property type="match status" value="1"/>
</dbReference>
<dbReference type="RefSeq" id="WP_001296491.1">
    <property type="nucleotide sequence ID" value="NZ_AP021998.1"/>
</dbReference>
<evidence type="ECO:0000256" key="2">
    <source>
        <dbReference type="ARBA" id="ARBA00022679"/>
    </source>
</evidence>
<dbReference type="PANTHER" id="PTHR43095">
    <property type="entry name" value="SUGAR KINASE"/>
    <property type="match status" value="1"/>
</dbReference>
<accession>A0A061YQY8</accession>
<dbReference type="PANTHER" id="PTHR43095:SF5">
    <property type="entry name" value="XYLULOSE KINASE"/>
    <property type="match status" value="1"/>
</dbReference>
<reference evidence="8" key="3">
    <citation type="journal article" date="2023" name="Microorganisms">
        <title>Comparative Genomic Analysis of ST131 Subclade C2 of ESBL-Producing E. coli Isolates from Patients with Recurrent and Sporadic Urinary Tract Infections.</title>
        <authorList>
            <person name="Jaen-Luchoro D."/>
            <person name="Kahnamouei A."/>
            <person name="Yazdanshenas S."/>
            <person name="Lindblom A."/>
            <person name="Samuelsson E."/>
            <person name="Ahren C."/>
            <person name="Karami N."/>
        </authorList>
    </citation>
    <scope>NUCLEOTIDE SEQUENCE</scope>
    <source>
        <strain evidence="8">S7</strain>
    </source>
</reference>
<proteinExistence type="inferred from homology"/>
<keyword evidence="2" id="KW-0808">Transferase</keyword>
<dbReference type="SUPFAM" id="SSF53067">
    <property type="entry name" value="Actin-like ATPase domain"/>
    <property type="match status" value="2"/>
</dbReference>
<dbReference type="EMBL" id="ABONVU020000007">
    <property type="protein sequence ID" value="EMJ5254081.1"/>
    <property type="molecule type" value="Genomic_DNA"/>
</dbReference>
<dbReference type="CDD" id="cd07773">
    <property type="entry name" value="ASKHA_NBD_FGGY_FK"/>
    <property type="match status" value="1"/>
</dbReference>
<dbReference type="Pfam" id="PF00370">
    <property type="entry name" value="FGGY_N"/>
    <property type="match status" value="1"/>
</dbReference>
<evidence type="ECO:0000313" key="8">
    <source>
        <dbReference type="EMBL" id="WLM95514.1"/>
    </source>
</evidence>
<evidence type="ECO:0000313" key="6">
    <source>
        <dbReference type="EMBL" id="EMJ5254081.1"/>
    </source>
</evidence>
<reference evidence="7" key="2">
    <citation type="submission" date="2019-12" db="EMBL/GenBank/DDBJ databases">
        <authorList>
            <consortium name="NCBI Pathogen Detection Project"/>
        </authorList>
    </citation>
    <scope>NUCLEOTIDE SEQUENCE</scope>
    <source>
        <strain evidence="7">EC00763</strain>
    </source>
</reference>
<organism evidence="7">
    <name type="scientific">Escherichia coli</name>
    <dbReference type="NCBI Taxonomy" id="562"/>
    <lineage>
        <taxon>Bacteria</taxon>
        <taxon>Pseudomonadati</taxon>
        <taxon>Pseudomonadota</taxon>
        <taxon>Gammaproteobacteria</taxon>
        <taxon>Enterobacterales</taxon>
        <taxon>Enterobacteriaceae</taxon>
        <taxon>Escherichia</taxon>
    </lineage>
</organism>
<dbReference type="InterPro" id="IPR018484">
    <property type="entry name" value="FGGY_N"/>
</dbReference>
<evidence type="ECO:0000256" key="3">
    <source>
        <dbReference type="ARBA" id="ARBA00022777"/>
    </source>
</evidence>
<evidence type="ECO:0000256" key="1">
    <source>
        <dbReference type="ARBA" id="ARBA00009156"/>
    </source>
</evidence>
<feature type="domain" description="Carbohydrate kinase FGGY N-terminal" evidence="4">
    <location>
        <begin position="7"/>
        <end position="245"/>
    </location>
</feature>
<dbReference type="EMBL" id="DABBJX010000006">
    <property type="protein sequence ID" value="HAH4524063.1"/>
    <property type="molecule type" value="Genomic_DNA"/>
</dbReference>
<name>A0A061YQY8_ECOLX</name>
<keyword evidence="3 7" id="KW-0418">Kinase</keyword>
<evidence type="ECO:0000259" key="5">
    <source>
        <dbReference type="Pfam" id="PF02782"/>
    </source>
</evidence>
<dbReference type="Pfam" id="PF02782">
    <property type="entry name" value="FGGY_C"/>
    <property type="match status" value="1"/>
</dbReference>
<evidence type="ECO:0000259" key="4">
    <source>
        <dbReference type="Pfam" id="PF00370"/>
    </source>
</evidence>
<dbReference type="InterPro" id="IPR018485">
    <property type="entry name" value="FGGY_C"/>
</dbReference>
<sequence>MPDNSAAIVIDIGTTNCKVTCFSCLDATTLGAHKFVTAKQISPQGDVDFDIDALWQEVRQAIAQLNAASPLPVRRISIASFGESGVFLDEHGEILTPMLAWYDRRGEEYLATLSEADSAALYDICGLPLHSNYSAFKMRWLLEHYPLRNRRGLRWLHAPEVLLWRLTGEQRTDITLASRTLCLDVRKGEWSAKATALLHVPCSAFAPLVQPGEHAGWVSESLCKTLGFSQPVSVTLAGHDHMVGARALQMMPGDILNSTGTTEGILQLDTQPTLDEQAKRDKLANGCYSLANQFTLFASLPVGGFALEWLRNTFRLTDEEIAASLNRGYADYLAGNWSLDDIPVFIPHLRGSGSPYKNRHTRGLFYGLGDTLNIDMLISSVSLGLTMEFANCFACFNVPGTSVLKVIGPATHNPLWLQLKADILQRPVEAIAFSEAVSVGALLTAAPDIPPPQVTIAQRLLPNRARYHQLQRYQHKWKSWYQLKLQQEGVMPLHHREEHYVD</sequence>
<dbReference type="AlphaFoldDB" id="A0A061YQY8"/>
<feature type="domain" description="Carbohydrate kinase FGGY C-terminal" evidence="5">
    <location>
        <begin position="257"/>
        <end position="446"/>
    </location>
</feature>
<gene>
    <name evidence="7" type="ORF">GRC73_08585</name>
    <name evidence="8" type="ORF">OGM49_23235</name>
    <name evidence="6" type="ORF">R8O40_002299</name>
</gene>
<dbReference type="Proteomes" id="UP001180189">
    <property type="component" value="Chromosome"/>
</dbReference>